<feature type="domain" description="PLAC" evidence="21">
    <location>
        <begin position="1193"/>
        <end position="1229"/>
    </location>
</feature>
<feature type="binding site" evidence="16">
    <location>
        <position position="397"/>
    </location>
    <ligand>
        <name>Ca(2+)</name>
        <dbReference type="ChEBI" id="CHEBI:29108"/>
        <label>1</label>
    </ligand>
</feature>
<dbReference type="InterPro" id="IPR041645">
    <property type="entry name" value="ADAMTS_CR_2"/>
</dbReference>
<comment type="caution">
    <text evidence="18">Lacks conserved residue(s) required for the propagation of feature annotation.</text>
</comment>
<feature type="binding site" evidence="16">
    <location>
        <position position="511"/>
    </location>
    <ligand>
        <name>Ca(2+)</name>
        <dbReference type="ChEBI" id="CHEBI:29108"/>
        <label>1</label>
    </ligand>
</feature>
<feature type="binding site" evidence="16">
    <location>
        <position position="507"/>
    </location>
    <ligand>
        <name>Ca(2+)</name>
        <dbReference type="ChEBI" id="CHEBI:29108"/>
        <label>1</label>
    </ligand>
</feature>
<evidence type="ECO:0000256" key="10">
    <source>
        <dbReference type="ARBA" id="ARBA00022833"/>
    </source>
</evidence>
<dbReference type="GO" id="GO:0046872">
    <property type="term" value="F:metal ion binding"/>
    <property type="evidence" value="ECO:0007669"/>
    <property type="project" value="UniProtKB-KW"/>
</dbReference>
<evidence type="ECO:0000259" key="20">
    <source>
        <dbReference type="PROSITE" id="PS50215"/>
    </source>
</evidence>
<dbReference type="FunFam" id="3.40.390.10:FF:000001">
    <property type="entry name" value="A disintegrin and metalloproteinase with thrombospondin motifs 1"/>
    <property type="match status" value="1"/>
</dbReference>
<dbReference type="PROSITE" id="PS50215">
    <property type="entry name" value="ADAM_MEPRO"/>
    <property type="match status" value="1"/>
</dbReference>
<feature type="active site" evidence="15 18">
    <location>
        <position position="450"/>
    </location>
</feature>
<evidence type="ECO:0000313" key="22">
    <source>
        <dbReference type="Proteomes" id="UP000085678"/>
    </source>
</evidence>
<evidence type="ECO:0000256" key="19">
    <source>
        <dbReference type="SAM" id="MobiDB-lite"/>
    </source>
</evidence>
<evidence type="ECO:0000256" key="5">
    <source>
        <dbReference type="ARBA" id="ARBA00022685"/>
    </source>
</evidence>
<dbReference type="InterPro" id="IPR036383">
    <property type="entry name" value="TSP1_rpt_sf"/>
</dbReference>
<sequence length="1229" mass="139425">MSSLIWLPGVLQRCRRFGLTLFWICWLLQTCFNHVVIGFEVPHVEVAKFLQQSTHWSHTIQDFEVTLPFQVDHYGQYVSHDLSPQQRNRRSTSSATSSLYYNITAFGEQFHVQLQPNYKLFAPSFQIYRKKHRRKEMQRVPASPMVECIYTGTILSHHSTESHAAVSVCNGMMGILRTSKAEYIVQPLPSHLHRHFVNTSHASASHYPHVIYMKSSLHSLNSSSSHGTNHLCHSNNNSDHLKALDNKLQPFQQPKDKKDNDGDKENHLIHKNQRYKRSTALYSHHRHRHHQHQRRVKDGKNKEKLRNLETLVVIDKNMLDAHGDKNVTTYTLTVLNMVSKLFHDNSIGEKINIVLTALVLLEGDEAGLRIGKNAEKTLDSFCQWQSALKHRENFHHDHAILLTATDLCVNEYGPCDTLGFAPIQGMCSSRRSCTINEDTGLGVAFTIAHEVGHNLGMVHDGEGNYCSKYDGGIMSPTLSVGNDGVFKWSVCSREYLQKFLQSHQSRCLSEDEPKMAADYSFPDKLPGQMYDADTQCKWQFGSSASLCNFDFGREMCKYLWCHTVGYKCETKFLPAADGTRCAPGKWCLKGLCLPEGDSGPESVDGQWSDWSAWTLCSRTCGRGVQLRKRDCNNPKPKFGGEQCPGNDTMYQLCNTERCPTIGSTYRALQCTSRNYIKFRGWYYKWEPYTKVPEEDQCKLYCKAKRYSFYYQMSTMAGDGTQCLYNPQGVCVQGVCRIPGCDGILDSGAVEDSCGICGGKNNTCDKVIGTFTTPARPHTYHFVTKIPKGSMEIEIHMLQISASFLAVRNLRGKYYLNGDWQIQWSRNYQFGGTTFSYSRSFKDPERLEAKGPITEDLVIMVMIRGPNPGVKWQYRSPLASRLPEVHNNNIQTSTGYSWRVETAPCSRTCAGGEQVVSAVCVRDGQTTVSEDLCEQSSKPVVGLKPCNQQPCPARWETEPWGDCSASCGGGHQKRRVMCMQMRSRSNDVRVKGHHCQGVRPHRRQQCNVHHCPPMWQTGSWSECSTTCGEGVRTRTIECRSLSPRGDTKWPDTLCQFQKRPNSTTTCYQQACLRPRWSVGKWTLCSVKCGRGQQRRYLRCFIENNMVDDKRCASVPRPVVSLMKECDAGKQCSVKGKWYASPWSQCSVSCGEGEQTRFVKCLGENGEKENEVTINCEQSFKPTTSQTCNLQACPTPKPCEDEYKWCYLVPLHHYCSKKYYSATCCKSCRGT</sequence>
<keyword evidence="12" id="KW-0865">Zymogen</keyword>
<dbReference type="Pfam" id="PF01562">
    <property type="entry name" value="Pep_M12B_propep"/>
    <property type="match status" value="1"/>
</dbReference>
<dbReference type="InterPro" id="IPR050439">
    <property type="entry name" value="ADAMTS_ADAMTS-like"/>
</dbReference>
<dbReference type="GO" id="GO:0030198">
    <property type="term" value="P:extracellular matrix organization"/>
    <property type="evidence" value="ECO:0007669"/>
    <property type="project" value="InterPro"/>
</dbReference>
<evidence type="ECO:0000256" key="8">
    <source>
        <dbReference type="ARBA" id="ARBA00022737"/>
    </source>
</evidence>
<dbReference type="SUPFAM" id="SSF55486">
    <property type="entry name" value="Metalloproteases ('zincins'), catalytic domain"/>
    <property type="match status" value="1"/>
</dbReference>
<evidence type="ECO:0000256" key="1">
    <source>
        <dbReference type="ARBA" id="ARBA00004498"/>
    </source>
</evidence>
<dbReference type="PANTHER" id="PTHR13723:SF293">
    <property type="entry name" value="A DISINTEGRIN AND METALLOPROTEINASE WITH THROMBOSPONDIN MOTIFS 18"/>
    <property type="match status" value="1"/>
</dbReference>
<evidence type="ECO:0000256" key="4">
    <source>
        <dbReference type="ARBA" id="ARBA00022670"/>
    </source>
</evidence>
<evidence type="ECO:0000256" key="13">
    <source>
        <dbReference type="ARBA" id="ARBA00023157"/>
    </source>
</evidence>
<dbReference type="SUPFAM" id="SSF82895">
    <property type="entry name" value="TSP-1 type 1 repeat"/>
    <property type="match status" value="5"/>
</dbReference>
<dbReference type="Gene3D" id="2.60.120.830">
    <property type="match status" value="1"/>
</dbReference>
<feature type="disulfide bond" evidence="17">
    <location>
        <begin position="556"/>
        <end position="587"/>
    </location>
</feature>
<dbReference type="GO" id="GO:0004222">
    <property type="term" value="F:metalloendopeptidase activity"/>
    <property type="evidence" value="ECO:0007669"/>
    <property type="project" value="InterPro"/>
</dbReference>
<dbReference type="OrthoDB" id="10035764at2759"/>
<dbReference type="InterPro" id="IPR006586">
    <property type="entry name" value="ADAM_Cys-rich"/>
</dbReference>
<feature type="disulfide bond" evidence="17">
    <location>
        <begin position="620"/>
        <end position="658"/>
    </location>
</feature>
<dbReference type="InterPro" id="IPR024079">
    <property type="entry name" value="MetalloPept_cat_dom_sf"/>
</dbReference>
<keyword evidence="3" id="KW-0272">Extracellular matrix</keyword>
<dbReference type="PRINTS" id="PR01857">
    <property type="entry name" value="ADAMTSFAMILY"/>
</dbReference>
<keyword evidence="14" id="KW-0325">Glycoprotein</keyword>
<organism evidence="22 23">
    <name type="scientific">Lingula anatina</name>
    <name type="common">Brachiopod</name>
    <name type="synonym">Lingula unguis</name>
    <dbReference type="NCBI Taxonomy" id="7574"/>
    <lineage>
        <taxon>Eukaryota</taxon>
        <taxon>Metazoa</taxon>
        <taxon>Spiralia</taxon>
        <taxon>Lophotrochozoa</taxon>
        <taxon>Brachiopoda</taxon>
        <taxon>Linguliformea</taxon>
        <taxon>Lingulata</taxon>
        <taxon>Lingulida</taxon>
        <taxon>Linguloidea</taxon>
        <taxon>Lingulidae</taxon>
        <taxon>Lingula</taxon>
    </lineage>
</organism>
<comment type="subcellular location">
    <subcellularLocation>
        <location evidence="1">Secreted</location>
        <location evidence="1">Extracellular space</location>
        <location evidence="1">Extracellular matrix</location>
    </subcellularLocation>
</comment>
<dbReference type="Pfam" id="PF17771">
    <property type="entry name" value="ADAMTS_CR_2"/>
    <property type="match status" value="1"/>
</dbReference>
<feature type="disulfide bond" evidence="17 18">
    <location>
        <begin position="427"/>
        <end position="507"/>
    </location>
</feature>
<gene>
    <name evidence="23" type="primary">LOC106157836</name>
</gene>
<feature type="binding site" evidence="16 18">
    <location>
        <position position="449"/>
    </location>
    <ligand>
        <name>Zn(2+)</name>
        <dbReference type="ChEBI" id="CHEBI:29105"/>
        <note>catalytic</note>
    </ligand>
</feature>
<evidence type="ECO:0000256" key="9">
    <source>
        <dbReference type="ARBA" id="ARBA00022801"/>
    </source>
</evidence>
<feature type="disulfide bond" evidence="17">
    <location>
        <begin position="581"/>
        <end position="592"/>
    </location>
</feature>
<dbReference type="InterPro" id="IPR001590">
    <property type="entry name" value="Peptidase_M12B"/>
</dbReference>
<feature type="binding site" evidence="16 18">
    <location>
        <position position="459"/>
    </location>
    <ligand>
        <name>Zn(2+)</name>
        <dbReference type="ChEBI" id="CHEBI:29105"/>
        <note>catalytic</note>
    </ligand>
</feature>
<feature type="disulfide bond" evidence="17">
    <location>
        <begin position="631"/>
        <end position="643"/>
    </location>
</feature>
<dbReference type="AlphaFoldDB" id="A0A2R2MMT3"/>
<feature type="binding site" evidence="16">
    <location>
        <position position="511"/>
    </location>
    <ligand>
        <name>Ca(2+)</name>
        <dbReference type="ChEBI" id="CHEBI:29108"/>
        <label>2</label>
    </ligand>
</feature>
<evidence type="ECO:0000256" key="18">
    <source>
        <dbReference type="PROSITE-ProRule" id="PRU00276"/>
    </source>
</evidence>
<comment type="cofactor">
    <cofactor evidence="16">
        <name>Zn(2+)</name>
        <dbReference type="ChEBI" id="CHEBI:29105"/>
    </cofactor>
    <text evidence="16">Binds 1 zinc ion per subunit.</text>
</comment>
<keyword evidence="7" id="KW-0732">Signal</keyword>
<evidence type="ECO:0000256" key="2">
    <source>
        <dbReference type="ARBA" id="ARBA00022525"/>
    </source>
</evidence>
<keyword evidence="2" id="KW-0964">Secreted</keyword>
<evidence type="ECO:0000256" key="11">
    <source>
        <dbReference type="ARBA" id="ARBA00023049"/>
    </source>
</evidence>
<dbReference type="Gene3D" id="2.20.100.10">
    <property type="entry name" value="Thrombospondin type-1 (TSP1) repeat"/>
    <property type="match status" value="6"/>
</dbReference>
<keyword evidence="6 16" id="KW-0479">Metal-binding</keyword>
<keyword evidence="22" id="KW-1185">Reference proteome</keyword>
<dbReference type="SMART" id="SM00209">
    <property type="entry name" value="TSP1"/>
    <property type="match status" value="6"/>
</dbReference>
<evidence type="ECO:0000256" key="3">
    <source>
        <dbReference type="ARBA" id="ARBA00022530"/>
    </source>
</evidence>
<feature type="binding site" evidence="16 18">
    <location>
        <position position="453"/>
    </location>
    <ligand>
        <name>Zn(2+)</name>
        <dbReference type="ChEBI" id="CHEBI:29105"/>
        <note>catalytic</note>
    </ligand>
</feature>
<dbReference type="Pfam" id="PF01421">
    <property type="entry name" value="Reprolysin"/>
    <property type="match status" value="1"/>
</dbReference>
<evidence type="ECO:0000256" key="7">
    <source>
        <dbReference type="ARBA" id="ARBA00022729"/>
    </source>
</evidence>
<reference evidence="23" key="1">
    <citation type="submission" date="2025-08" db="UniProtKB">
        <authorList>
            <consortium name="RefSeq"/>
        </authorList>
    </citation>
    <scope>IDENTIFICATION</scope>
    <source>
        <tissue evidence="23">Gonads</tissue>
    </source>
</reference>
<dbReference type="RefSeq" id="XP_023931372.1">
    <property type="nucleotide sequence ID" value="XM_024075604.1"/>
</dbReference>
<feature type="disulfide bond" evidence="17">
    <location>
        <begin position="466"/>
        <end position="491"/>
    </location>
</feature>
<evidence type="ECO:0000256" key="15">
    <source>
        <dbReference type="PIRSR" id="PIRSR613273-1"/>
    </source>
</evidence>
<evidence type="ECO:0000259" key="21">
    <source>
        <dbReference type="PROSITE" id="PS50900"/>
    </source>
</evidence>
<feature type="domain" description="Peptidase M12B" evidence="20">
    <location>
        <begin position="306"/>
        <end position="512"/>
    </location>
</feature>
<dbReference type="Pfam" id="PF19236">
    <property type="entry name" value="ADAMTS_CR_3"/>
    <property type="match status" value="1"/>
</dbReference>
<dbReference type="GO" id="GO:0006508">
    <property type="term" value="P:proteolysis"/>
    <property type="evidence" value="ECO:0007669"/>
    <property type="project" value="UniProtKB-KW"/>
</dbReference>
<dbReference type="InterPro" id="IPR010909">
    <property type="entry name" value="PLAC"/>
</dbReference>
<dbReference type="Gene3D" id="3.40.390.10">
    <property type="entry name" value="Collagenase (Catalytic Domain)"/>
    <property type="match status" value="1"/>
</dbReference>
<evidence type="ECO:0000256" key="16">
    <source>
        <dbReference type="PIRSR" id="PIRSR613273-2"/>
    </source>
</evidence>
<dbReference type="GO" id="GO:0031012">
    <property type="term" value="C:extracellular matrix"/>
    <property type="evidence" value="ECO:0007669"/>
    <property type="project" value="TreeGrafter"/>
</dbReference>
<feature type="disulfide bond" evidence="17">
    <location>
        <begin position="616"/>
        <end position="653"/>
    </location>
</feature>
<feature type="disulfide bond" evidence="17">
    <location>
        <begin position="382"/>
        <end position="433"/>
    </location>
</feature>
<dbReference type="FunFam" id="2.60.120.830:FF:000001">
    <property type="entry name" value="A disintegrin and metalloproteinase with thrombospondin motifs 1"/>
    <property type="match status" value="1"/>
</dbReference>
<dbReference type="Proteomes" id="UP000085678">
    <property type="component" value="Unplaced"/>
</dbReference>
<feature type="compositionally biased region" description="Basic and acidic residues" evidence="19">
    <location>
        <begin position="254"/>
        <end position="268"/>
    </location>
</feature>
<dbReference type="SMART" id="SM00608">
    <property type="entry name" value="ACR"/>
    <property type="match status" value="1"/>
</dbReference>
<dbReference type="PANTHER" id="PTHR13723">
    <property type="entry name" value="ADAMTS A DISINTEGRIN AND METALLOPROTEASE WITH THROMBOSPONDIN MOTIFS PROTEASE"/>
    <property type="match status" value="1"/>
</dbReference>
<dbReference type="FunFam" id="2.20.100.10:FF:000001">
    <property type="entry name" value="semaphorin-5A isoform X1"/>
    <property type="match status" value="1"/>
</dbReference>
<feature type="binding site" evidence="16">
    <location>
        <position position="309"/>
    </location>
    <ligand>
        <name>Ca(2+)</name>
        <dbReference type="ChEBI" id="CHEBI:29108"/>
        <label>1</label>
    </ligand>
</feature>
<dbReference type="InterPro" id="IPR002870">
    <property type="entry name" value="Peptidase_M12B_N"/>
</dbReference>
<feature type="disulfide bond" evidence="17">
    <location>
        <begin position="536"/>
        <end position="561"/>
    </location>
</feature>
<protein>
    <submittedName>
        <fullName evidence="23">A disintegrin and metalloproteinase with thrombospondin motifs 18 isoform X2</fullName>
    </submittedName>
</protein>
<feature type="compositionally biased region" description="Basic residues" evidence="19">
    <location>
        <begin position="269"/>
        <end position="295"/>
    </location>
</feature>
<feature type="disulfide bond" evidence="17">
    <location>
        <begin position="408"/>
        <end position="415"/>
    </location>
</feature>
<evidence type="ECO:0000256" key="17">
    <source>
        <dbReference type="PIRSR" id="PIRSR613273-3"/>
    </source>
</evidence>
<keyword evidence="8" id="KW-0677">Repeat</keyword>
<feature type="compositionally biased region" description="Polar residues" evidence="19">
    <location>
        <begin position="227"/>
        <end position="238"/>
    </location>
</feature>
<dbReference type="InterPro" id="IPR013273">
    <property type="entry name" value="ADAMTS/ADAMTS-like"/>
</dbReference>
<evidence type="ECO:0000256" key="12">
    <source>
        <dbReference type="ARBA" id="ARBA00023145"/>
    </source>
</evidence>
<evidence type="ECO:0000313" key="23">
    <source>
        <dbReference type="RefSeq" id="XP_023931372.1"/>
    </source>
</evidence>
<keyword evidence="10 16" id="KW-0862">Zinc</keyword>
<accession>A0A2R2MMT3</accession>
<dbReference type="Pfam" id="PF05986">
    <property type="entry name" value="ADAMTS_spacer1"/>
    <property type="match status" value="1"/>
</dbReference>
<dbReference type="PROSITE" id="PS50092">
    <property type="entry name" value="TSP1"/>
    <property type="match status" value="5"/>
</dbReference>
<dbReference type="Pfam" id="PF19030">
    <property type="entry name" value="TSP1_ADAMTS"/>
    <property type="match status" value="4"/>
</dbReference>
<feature type="disulfide bond" evidence="17">
    <location>
        <begin position="547"/>
        <end position="568"/>
    </location>
</feature>
<name>A0A2R2MMT3_LINAN</name>
<dbReference type="PROSITE" id="PS50900">
    <property type="entry name" value="PLAC"/>
    <property type="match status" value="1"/>
</dbReference>
<dbReference type="Pfam" id="PF08686">
    <property type="entry name" value="PLAC"/>
    <property type="match status" value="1"/>
</dbReference>
<keyword evidence="9" id="KW-0378">Hydrolase</keyword>
<feature type="binding site" evidence="16">
    <location>
        <position position="309"/>
    </location>
    <ligand>
        <name>Ca(2+)</name>
        <dbReference type="ChEBI" id="CHEBI:29108"/>
        <label>2</label>
    </ligand>
</feature>
<dbReference type="Pfam" id="PF00090">
    <property type="entry name" value="TSP_1"/>
    <property type="match status" value="1"/>
</dbReference>
<dbReference type="InterPro" id="IPR000884">
    <property type="entry name" value="TSP1_rpt"/>
</dbReference>
<dbReference type="FunFam" id="2.20.100.10:FF:000005">
    <property type="entry name" value="ADAM metallopeptidase with thrombospondin type 1 motif 9"/>
    <property type="match status" value="2"/>
</dbReference>
<keyword evidence="5" id="KW-0165">Cleavage on pair of basic residues</keyword>
<dbReference type="CDD" id="cd04273">
    <property type="entry name" value="ZnMc_ADAMTS_like"/>
    <property type="match status" value="1"/>
</dbReference>
<dbReference type="InterPro" id="IPR045371">
    <property type="entry name" value="ADAMTS_CR_3"/>
</dbReference>
<keyword evidence="13 17" id="KW-1015">Disulfide bond</keyword>
<keyword evidence="11 23" id="KW-0482">Metalloprotease</keyword>
<dbReference type="InterPro" id="IPR010294">
    <property type="entry name" value="ADAMTS_spacer1"/>
</dbReference>
<dbReference type="Gene3D" id="3.40.1620.60">
    <property type="match status" value="1"/>
</dbReference>
<evidence type="ECO:0000256" key="14">
    <source>
        <dbReference type="ARBA" id="ARBA00023180"/>
    </source>
</evidence>
<keyword evidence="16" id="KW-0106">Calcium</keyword>
<dbReference type="GeneID" id="106157836"/>
<proteinExistence type="predicted"/>
<keyword evidence="4" id="KW-0645">Protease</keyword>
<evidence type="ECO:0000256" key="6">
    <source>
        <dbReference type="ARBA" id="ARBA00022723"/>
    </source>
</evidence>
<feature type="region of interest" description="Disordered" evidence="19">
    <location>
        <begin position="219"/>
        <end position="302"/>
    </location>
</feature>